<keyword evidence="2" id="KW-1185">Reference proteome</keyword>
<dbReference type="Proteomes" id="UP001196413">
    <property type="component" value="Unassembled WGS sequence"/>
</dbReference>
<evidence type="ECO:0000313" key="2">
    <source>
        <dbReference type="Proteomes" id="UP001196413"/>
    </source>
</evidence>
<protein>
    <submittedName>
        <fullName evidence="1">Uncharacterized protein</fullName>
    </submittedName>
</protein>
<name>A0AAD5MPA3_PARTN</name>
<accession>A0AAD5MPA3</accession>
<evidence type="ECO:0000313" key="1">
    <source>
        <dbReference type="EMBL" id="KAJ1347834.1"/>
    </source>
</evidence>
<organism evidence="1 2">
    <name type="scientific">Parelaphostrongylus tenuis</name>
    <name type="common">Meningeal worm</name>
    <dbReference type="NCBI Taxonomy" id="148309"/>
    <lineage>
        <taxon>Eukaryota</taxon>
        <taxon>Metazoa</taxon>
        <taxon>Ecdysozoa</taxon>
        <taxon>Nematoda</taxon>
        <taxon>Chromadorea</taxon>
        <taxon>Rhabditida</taxon>
        <taxon>Rhabditina</taxon>
        <taxon>Rhabditomorpha</taxon>
        <taxon>Strongyloidea</taxon>
        <taxon>Metastrongylidae</taxon>
        <taxon>Parelaphostrongylus</taxon>
    </lineage>
</organism>
<comment type="caution">
    <text evidence="1">The sequence shown here is derived from an EMBL/GenBank/DDBJ whole genome shotgun (WGS) entry which is preliminary data.</text>
</comment>
<sequence length="126" mass="14507">MISHTESYEVSLDQDCFIETQVAMERLKYCRSMIKQIEVNCKAAEEFYTTMKENLASVMDSSVYEDEEKVRLSTVRDEQLAKVEGLQQSLNDMRQKLRCIISVNDSFTTNKLTDQIGTSSGDKEEK</sequence>
<dbReference type="EMBL" id="JAHQIW010000389">
    <property type="protein sequence ID" value="KAJ1347834.1"/>
    <property type="molecule type" value="Genomic_DNA"/>
</dbReference>
<reference evidence="1" key="1">
    <citation type="submission" date="2021-06" db="EMBL/GenBank/DDBJ databases">
        <title>Parelaphostrongylus tenuis whole genome reference sequence.</title>
        <authorList>
            <person name="Garwood T.J."/>
            <person name="Larsen P.A."/>
            <person name="Fountain-Jones N.M."/>
            <person name="Garbe J.R."/>
            <person name="Macchietto M.G."/>
            <person name="Kania S.A."/>
            <person name="Gerhold R.W."/>
            <person name="Richards J.E."/>
            <person name="Wolf T.M."/>
        </authorList>
    </citation>
    <scope>NUCLEOTIDE SEQUENCE</scope>
    <source>
        <strain evidence="1">MNPRO001-30</strain>
        <tissue evidence="1">Meninges</tissue>
    </source>
</reference>
<proteinExistence type="predicted"/>
<gene>
    <name evidence="1" type="ORF">KIN20_003003</name>
</gene>
<dbReference type="AlphaFoldDB" id="A0AAD5MPA3"/>